<dbReference type="OMA" id="CTEKVQS"/>
<evidence type="ECO:0000259" key="6">
    <source>
        <dbReference type="PROSITE" id="PS50016"/>
    </source>
</evidence>
<dbReference type="Gene3D" id="2.30.30.1150">
    <property type="match status" value="1"/>
</dbReference>
<dbReference type="InterPro" id="IPR001965">
    <property type="entry name" value="Znf_PHD"/>
</dbReference>
<protein>
    <submittedName>
        <fullName evidence="8">PHD finger protein</fullName>
    </submittedName>
</protein>
<feature type="domain" description="PHD-type" evidence="6">
    <location>
        <begin position="478"/>
        <end position="528"/>
    </location>
</feature>
<evidence type="ECO:0000256" key="3">
    <source>
        <dbReference type="ARBA" id="ARBA00022833"/>
    </source>
</evidence>
<proteinExistence type="predicted"/>
<evidence type="ECO:0000313" key="8">
    <source>
        <dbReference type="EMBL" id="PSS00114.1"/>
    </source>
</evidence>
<dbReference type="InParanoid" id="A0A2R6Q139"/>
<name>A0A2R6Q139_ACTCC</name>
<evidence type="ECO:0000256" key="1">
    <source>
        <dbReference type="ARBA" id="ARBA00022723"/>
    </source>
</evidence>
<dbReference type="AlphaFoldDB" id="A0A2R6Q139"/>
<dbReference type="InterPro" id="IPR019787">
    <property type="entry name" value="Znf_PHD-finger"/>
</dbReference>
<dbReference type="SMART" id="SM00249">
    <property type="entry name" value="PHD"/>
    <property type="match status" value="3"/>
</dbReference>
<gene>
    <name evidence="8" type="ORF">CEY00_Acc24081</name>
</gene>
<dbReference type="OrthoDB" id="1903104at2759"/>
<dbReference type="PANTHER" id="PTHR47162:SF9">
    <property type="entry name" value="PHD FINGER PROTEIN EHD3-LIKE"/>
    <property type="match status" value="1"/>
</dbReference>
<dbReference type="SUPFAM" id="SSF57903">
    <property type="entry name" value="FYVE/PHD zinc finger"/>
    <property type="match status" value="2"/>
</dbReference>
<dbReference type="InterPro" id="IPR013083">
    <property type="entry name" value="Znf_RING/FYVE/PHD"/>
</dbReference>
<dbReference type="PANTHER" id="PTHR47162">
    <property type="entry name" value="OS02G0192300 PROTEIN"/>
    <property type="match status" value="1"/>
</dbReference>
<accession>A0A2R6Q139</accession>
<dbReference type="Gene3D" id="3.30.40.10">
    <property type="entry name" value="Zinc/RING finger domain, C3HC4 (zinc finger)"/>
    <property type="match status" value="1"/>
</dbReference>
<feature type="region of interest" description="Disordered" evidence="5">
    <location>
        <begin position="1"/>
        <end position="20"/>
    </location>
</feature>
<keyword evidence="1" id="KW-0479">Metal-binding</keyword>
<evidence type="ECO:0000259" key="7">
    <source>
        <dbReference type="PROSITE" id="PS50089"/>
    </source>
</evidence>
<feature type="domain" description="PHD-type" evidence="6">
    <location>
        <begin position="332"/>
        <end position="382"/>
    </location>
</feature>
<dbReference type="STRING" id="1590841.A0A2R6Q139"/>
<dbReference type="GO" id="GO:0008270">
    <property type="term" value="F:zinc ion binding"/>
    <property type="evidence" value="ECO:0007669"/>
    <property type="project" value="UniProtKB-KW"/>
</dbReference>
<sequence length="600" mass="66523">MVDEERENDGRATECGGGVVGTSGEAVNGFEAEIENGAAGDGYSAGSSSEGIRMYKRRKQTKMSNSKTKLVEDGKVAAADLVSQLLEKQTVEVPMDRDLHNCSCERVSYPGIDSHAVMSGIGDCSMNGWRNIVLEKLCQPLSESKGGLQECIQDALQSHPESGCRNAVKESLHSCEEKEKDPSETGWMDNGTHNVAKGDVGAMSDGSLSQSNHTNTDLCRRAFFDTIMSEKFAQLCCLLSENFQGIKVDNIMDISIINSRMKEGTYETSPMLFHSDMQQLWSKFQKIGAEMVTLAKSLSSKSNSSYREQFPTRESGLHAKSEQTEPCGVYKVCACRRCGEKADGRNCLVCDSCEEMYHVSCIEPAVEEIPSKSWYCADCTTNGIESTHDNCAVCEKLNSARPPNNGFGDDFLELEENSDGLENLVQHVNHCKVCGTEVDKCERLMVCGHSFCPHKYYHVRCLKNKQLSTYGRCWYCPSCLCRSCLTDRDDDKIVLCDGCDHAYHIYCMQPPRAAIPKGKWFCRKCDEGIRKIRKVKRAYENAQNKLKQGDDGKGPFGNHQDAQVDKDEEFADKSGGMDMLLTAAKTLNLEEKMAAVETES</sequence>
<evidence type="ECO:0000256" key="2">
    <source>
        <dbReference type="ARBA" id="ARBA00022771"/>
    </source>
</evidence>
<comment type="caution">
    <text evidence="8">The sequence shown here is derived from an EMBL/GenBank/DDBJ whole genome shotgun (WGS) entry which is preliminary data.</text>
</comment>
<dbReference type="Proteomes" id="UP000241394">
    <property type="component" value="Chromosome LG21"/>
</dbReference>
<feature type="domain" description="RING-type" evidence="7">
    <location>
        <begin position="431"/>
        <end position="479"/>
    </location>
</feature>
<feature type="region of interest" description="Disordered" evidence="5">
    <location>
        <begin position="543"/>
        <end position="568"/>
    </location>
</feature>
<reference evidence="8 9" key="1">
    <citation type="submission" date="2017-07" db="EMBL/GenBank/DDBJ databases">
        <title>An improved, manually edited Actinidia chinensis var. chinensis (kiwifruit) genome highlights the challenges associated with draft genomes and gene prediction in plants.</title>
        <authorList>
            <person name="Pilkington S."/>
            <person name="Crowhurst R."/>
            <person name="Hilario E."/>
            <person name="Nardozza S."/>
            <person name="Fraser L."/>
            <person name="Peng Y."/>
            <person name="Gunaseelan K."/>
            <person name="Simpson R."/>
            <person name="Tahir J."/>
            <person name="Deroles S."/>
            <person name="Templeton K."/>
            <person name="Luo Z."/>
            <person name="Davy M."/>
            <person name="Cheng C."/>
            <person name="Mcneilage M."/>
            <person name="Scaglione D."/>
            <person name="Liu Y."/>
            <person name="Zhang Q."/>
            <person name="Datson P."/>
            <person name="De Silva N."/>
            <person name="Gardiner S."/>
            <person name="Bassett H."/>
            <person name="Chagne D."/>
            <person name="Mccallum J."/>
            <person name="Dzierzon H."/>
            <person name="Deng C."/>
            <person name="Wang Y.-Y."/>
            <person name="Barron N."/>
            <person name="Manako K."/>
            <person name="Bowen J."/>
            <person name="Foster T."/>
            <person name="Erridge Z."/>
            <person name="Tiffin H."/>
            <person name="Waite C."/>
            <person name="Davies K."/>
            <person name="Grierson E."/>
            <person name="Laing W."/>
            <person name="Kirk R."/>
            <person name="Chen X."/>
            <person name="Wood M."/>
            <person name="Montefiori M."/>
            <person name="Brummell D."/>
            <person name="Schwinn K."/>
            <person name="Catanach A."/>
            <person name="Fullerton C."/>
            <person name="Li D."/>
            <person name="Meiyalaghan S."/>
            <person name="Nieuwenhuizen N."/>
            <person name="Read N."/>
            <person name="Prakash R."/>
            <person name="Hunter D."/>
            <person name="Zhang H."/>
            <person name="Mckenzie M."/>
            <person name="Knabel M."/>
            <person name="Harris A."/>
            <person name="Allan A."/>
            <person name="Chen A."/>
            <person name="Janssen B."/>
            <person name="Plunkett B."/>
            <person name="Dwamena C."/>
            <person name="Voogd C."/>
            <person name="Leif D."/>
            <person name="Lafferty D."/>
            <person name="Souleyre E."/>
            <person name="Varkonyi-Gasic E."/>
            <person name="Gambi F."/>
            <person name="Hanley J."/>
            <person name="Yao J.-L."/>
            <person name="Cheung J."/>
            <person name="David K."/>
            <person name="Warren B."/>
            <person name="Marsh K."/>
            <person name="Snowden K."/>
            <person name="Lin-Wang K."/>
            <person name="Brian L."/>
            <person name="Martinez-Sanchez M."/>
            <person name="Wang M."/>
            <person name="Ileperuma N."/>
            <person name="Macnee N."/>
            <person name="Campin R."/>
            <person name="Mcatee P."/>
            <person name="Drummond R."/>
            <person name="Espley R."/>
            <person name="Ireland H."/>
            <person name="Wu R."/>
            <person name="Atkinson R."/>
            <person name="Karunairetnam S."/>
            <person name="Bulley S."/>
            <person name="Chunkath S."/>
            <person name="Hanley Z."/>
            <person name="Storey R."/>
            <person name="Thrimawithana A."/>
            <person name="Thomson S."/>
            <person name="David C."/>
            <person name="Testolin R."/>
        </authorList>
    </citation>
    <scope>NUCLEOTIDE SEQUENCE [LARGE SCALE GENOMIC DNA]</scope>
    <source>
        <strain evidence="9">cv. Red5</strain>
        <tissue evidence="8">Young leaf</tissue>
    </source>
</reference>
<reference evidence="9" key="2">
    <citation type="journal article" date="2018" name="BMC Genomics">
        <title>A manually annotated Actinidia chinensis var. chinensis (kiwifruit) genome highlights the challenges associated with draft genomes and gene prediction in plants.</title>
        <authorList>
            <person name="Pilkington S.M."/>
            <person name="Crowhurst R."/>
            <person name="Hilario E."/>
            <person name="Nardozza S."/>
            <person name="Fraser L."/>
            <person name="Peng Y."/>
            <person name="Gunaseelan K."/>
            <person name="Simpson R."/>
            <person name="Tahir J."/>
            <person name="Deroles S.C."/>
            <person name="Templeton K."/>
            <person name="Luo Z."/>
            <person name="Davy M."/>
            <person name="Cheng C."/>
            <person name="McNeilage M."/>
            <person name="Scaglione D."/>
            <person name="Liu Y."/>
            <person name="Zhang Q."/>
            <person name="Datson P."/>
            <person name="De Silva N."/>
            <person name="Gardiner S.E."/>
            <person name="Bassett H."/>
            <person name="Chagne D."/>
            <person name="McCallum J."/>
            <person name="Dzierzon H."/>
            <person name="Deng C."/>
            <person name="Wang Y.Y."/>
            <person name="Barron L."/>
            <person name="Manako K."/>
            <person name="Bowen J."/>
            <person name="Foster T.M."/>
            <person name="Erridge Z.A."/>
            <person name="Tiffin H."/>
            <person name="Waite C.N."/>
            <person name="Davies K.M."/>
            <person name="Grierson E.P."/>
            <person name="Laing W.A."/>
            <person name="Kirk R."/>
            <person name="Chen X."/>
            <person name="Wood M."/>
            <person name="Montefiori M."/>
            <person name="Brummell D.A."/>
            <person name="Schwinn K.E."/>
            <person name="Catanach A."/>
            <person name="Fullerton C."/>
            <person name="Li D."/>
            <person name="Meiyalaghan S."/>
            <person name="Nieuwenhuizen N."/>
            <person name="Read N."/>
            <person name="Prakash R."/>
            <person name="Hunter D."/>
            <person name="Zhang H."/>
            <person name="McKenzie M."/>
            <person name="Knabel M."/>
            <person name="Harris A."/>
            <person name="Allan A.C."/>
            <person name="Gleave A."/>
            <person name="Chen A."/>
            <person name="Janssen B.J."/>
            <person name="Plunkett B."/>
            <person name="Ampomah-Dwamena C."/>
            <person name="Voogd C."/>
            <person name="Leif D."/>
            <person name="Lafferty D."/>
            <person name="Souleyre E.J.F."/>
            <person name="Varkonyi-Gasic E."/>
            <person name="Gambi F."/>
            <person name="Hanley J."/>
            <person name="Yao J.L."/>
            <person name="Cheung J."/>
            <person name="David K.M."/>
            <person name="Warren B."/>
            <person name="Marsh K."/>
            <person name="Snowden K.C."/>
            <person name="Lin-Wang K."/>
            <person name="Brian L."/>
            <person name="Martinez-Sanchez M."/>
            <person name="Wang M."/>
            <person name="Ileperuma N."/>
            <person name="Macnee N."/>
            <person name="Campin R."/>
            <person name="McAtee P."/>
            <person name="Drummond R.S.M."/>
            <person name="Espley R.V."/>
            <person name="Ireland H.S."/>
            <person name="Wu R."/>
            <person name="Atkinson R.G."/>
            <person name="Karunairetnam S."/>
            <person name="Bulley S."/>
            <person name="Chunkath S."/>
            <person name="Hanley Z."/>
            <person name="Storey R."/>
            <person name="Thrimawithana A.H."/>
            <person name="Thomson S."/>
            <person name="David C."/>
            <person name="Testolin R."/>
            <person name="Huang H."/>
            <person name="Hellens R.P."/>
            <person name="Schaffer R.J."/>
        </authorList>
    </citation>
    <scope>NUCLEOTIDE SEQUENCE [LARGE SCALE GENOMIC DNA]</scope>
    <source>
        <strain evidence="9">cv. Red5</strain>
    </source>
</reference>
<dbReference type="PROSITE" id="PS50016">
    <property type="entry name" value="ZF_PHD_2"/>
    <property type="match status" value="2"/>
</dbReference>
<dbReference type="InterPro" id="IPR011011">
    <property type="entry name" value="Znf_FYVE_PHD"/>
</dbReference>
<dbReference type="InterPro" id="IPR001841">
    <property type="entry name" value="Znf_RING"/>
</dbReference>
<dbReference type="PROSITE" id="PS50089">
    <property type="entry name" value="ZF_RING_2"/>
    <property type="match status" value="1"/>
</dbReference>
<keyword evidence="3" id="KW-0862">Zinc</keyword>
<evidence type="ECO:0000256" key="4">
    <source>
        <dbReference type="PROSITE-ProRule" id="PRU00175"/>
    </source>
</evidence>
<keyword evidence="9" id="KW-1185">Reference proteome</keyword>
<dbReference type="Pfam" id="PF00628">
    <property type="entry name" value="PHD"/>
    <property type="match status" value="2"/>
</dbReference>
<evidence type="ECO:0000313" key="9">
    <source>
        <dbReference type="Proteomes" id="UP000241394"/>
    </source>
</evidence>
<dbReference type="Gramene" id="PSS00114">
    <property type="protein sequence ID" value="PSS00114"/>
    <property type="gene ID" value="CEY00_Acc24081"/>
</dbReference>
<evidence type="ECO:0000256" key="5">
    <source>
        <dbReference type="SAM" id="MobiDB-lite"/>
    </source>
</evidence>
<keyword evidence="2 4" id="KW-0863">Zinc-finger</keyword>
<organism evidence="8 9">
    <name type="scientific">Actinidia chinensis var. chinensis</name>
    <name type="common">Chinese soft-hair kiwi</name>
    <dbReference type="NCBI Taxonomy" id="1590841"/>
    <lineage>
        <taxon>Eukaryota</taxon>
        <taxon>Viridiplantae</taxon>
        <taxon>Streptophyta</taxon>
        <taxon>Embryophyta</taxon>
        <taxon>Tracheophyta</taxon>
        <taxon>Spermatophyta</taxon>
        <taxon>Magnoliopsida</taxon>
        <taxon>eudicotyledons</taxon>
        <taxon>Gunneridae</taxon>
        <taxon>Pentapetalae</taxon>
        <taxon>asterids</taxon>
        <taxon>Ericales</taxon>
        <taxon>Actinidiaceae</taxon>
        <taxon>Actinidia</taxon>
    </lineage>
</organism>
<dbReference type="EMBL" id="NKQK01000021">
    <property type="protein sequence ID" value="PSS00114.1"/>
    <property type="molecule type" value="Genomic_DNA"/>
</dbReference>